<evidence type="ECO:0000313" key="2">
    <source>
        <dbReference type="EMBL" id="GAG09404.1"/>
    </source>
</evidence>
<dbReference type="PANTHER" id="PTHR13707:SF60">
    <property type="entry name" value="ACETATE COA-TRANSFERASE SUBUNIT ALPHA"/>
    <property type="match status" value="1"/>
</dbReference>
<dbReference type="EMBL" id="BARS01024565">
    <property type="protein sequence ID" value="GAG09404.1"/>
    <property type="molecule type" value="Genomic_DNA"/>
</dbReference>
<dbReference type="SUPFAM" id="SSF100950">
    <property type="entry name" value="NagB/RpiA/CoA transferase-like"/>
    <property type="match status" value="1"/>
</dbReference>
<comment type="caution">
    <text evidence="2">The sequence shown here is derived from an EMBL/GenBank/DDBJ whole genome shotgun (WGS) entry which is preliminary data.</text>
</comment>
<dbReference type="InterPro" id="IPR037171">
    <property type="entry name" value="NagB/RpiA_transferase-like"/>
</dbReference>
<reference evidence="2" key="1">
    <citation type="journal article" date="2014" name="Front. Microbiol.">
        <title>High frequency of phylogenetically diverse reductive dehalogenase-homologous genes in deep subseafloor sedimentary metagenomes.</title>
        <authorList>
            <person name="Kawai M."/>
            <person name="Futagami T."/>
            <person name="Toyoda A."/>
            <person name="Takaki Y."/>
            <person name="Nishi S."/>
            <person name="Hori S."/>
            <person name="Arai W."/>
            <person name="Tsubouchi T."/>
            <person name="Morono Y."/>
            <person name="Uchiyama I."/>
            <person name="Ito T."/>
            <person name="Fujiyama A."/>
            <person name="Inagaki F."/>
            <person name="Takami H."/>
        </authorList>
    </citation>
    <scope>NUCLEOTIDE SEQUENCE</scope>
    <source>
        <strain evidence="2">Expedition CK06-06</strain>
    </source>
</reference>
<dbReference type="AlphaFoldDB" id="X0UU69"/>
<gene>
    <name evidence="2" type="ORF">S01H1_38990</name>
</gene>
<dbReference type="PANTHER" id="PTHR13707">
    <property type="entry name" value="KETOACID-COENZYME A TRANSFERASE"/>
    <property type="match status" value="1"/>
</dbReference>
<dbReference type="GO" id="GO:0008410">
    <property type="term" value="F:CoA-transferase activity"/>
    <property type="evidence" value="ECO:0007669"/>
    <property type="project" value="InterPro"/>
</dbReference>
<evidence type="ECO:0000256" key="1">
    <source>
        <dbReference type="ARBA" id="ARBA00022679"/>
    </source>
</evidence>
<dbReference type="Gene3D" id="3.40.1080.10">
    <property type="entry name" value="Glutaconate Coenzyme A-transferase"/>
    <property type="match status" value="1"/>
</dbReference>
<proteinExistence type="predicted"/>
<accession>X0UU69</accession>
<name>X0UU69_9ZZZZ</name>
<protein>
    <submittedName>
        <fullName evidence="2">Uncharacterized protein</fullName>
    </submittedName>
</protein>
<dbReference type="Pfam" id="PF01144">
    <property type="entry name" value="CoA_trans"/>
    <property type="match status" value="1"/>
</dbReference>
<sequence>MPVNKIVSSFDEAVADIEDGATIMIGGFGTVAGAPSLLIEAVARKGVKDLTMVANVTGFGKEVWKLLGFKFAEDQDILVRNGQI</sequence>
<keyword evidence="1" id="KW-0808">Transferase</keyword>
<dbReference type="InterPro" id="IPR004165">
    <property type="entry name" value="CoA_trans_fam_I"/>
</dbReference>
<organism evidence="2">
    <name type="scientific">marine sediment metagenome</name>
    <dbReference type="NCBI Taxonomy" id="412755"/>
    <lineage>
        <taxon>unclassified sequences</taxon>
        <taxon>metagenomes</taxon>
        <taxon>ecological metagenomes</taxon>
    </lineage>
</organism>
<feature type="non-terminal residue" evidence="2">
    <location>
        <position position="84"/>
    </location>
</feature>